<sequence>MCKEAKYKLQVGLWWGVDGHDIKVISINGKEARVREKWISEDTLEVVIQTEVYDIVVIDDCEYIQSRDYPKFRLCANAAFNYPFEEDTYITTSDSGYNCQKGEKNE</sequence>
<dbReference type="STRING" id="537007.BLAHAN_05453"/>
<organism evidence="1 2">
    <name type="scientific">Blautia hansenii DSM 20583</name>
    <dbReference type="NCBI Taxonomy" id="537007"/>
    <lineage>
        <taxon>Bacteria</taxon>
        <taxon>Bacillati</taxon>
        <taxon>Bacillota</taxon>
        <taxon>Clostridia</taxon>
        <taxon>Lachnospirales</taxon>
        <taxon>Lachnospiraceae</taxon>
        <taxon>Blautia</taxon>
    </lineage>
</organism>
<comment type="caution">
    <text evidence="1">The sequence shown here is derived from an EMBL/GenBank/DDBJ whole genome shotgun (WGS) entry which is preliminary data.</text>
</comment>
<dbReference type="HOGENOM" id="CLU_2217927_0_0_9"/>
<reference evidence="1" key="1">
    <citation type="submission" date="2009-09" db="EMBL/GenBank/DDBJ databases">
        <authorList>
            <person name="Weinstock G."/>
            <person name="Sodergren E."/>
            <person name="Clifton S."/>
            <person name="Fulton L."/>
            <person name="Fulton B."/>
            <person name="Courtney L."/>
            <person name="Fronick C."/>
            <person name="Harrison M."/>
            <person name="Strong C."/>
            <person name="Farmer C."/>
            <person name="Delahaunty K."/>
            <person name="Markovic C."/>
            <person name="Hall O."/>
            <person name="Minx P."/>
            <person name="Tomlinson C."/>
            <person name="Mitreva M."/>
            <person name="Nelson J."/>
            <person name="Hou S."/>
            <person name="Wollam A."/>
            <person name="Pepin K.H."/>
            <person name="Johnson M."/>
            <person name="Bhonagiri V."/>
            <person name="Nash W.E."/>
            <person name="Warren W."/>
            <person name="Chinwalla A."/>
            <person name="Mardis E.R."/>
            <person name="Wilson R.K."/>
        </authorList>
    </citation>
    <scope>NUCLEOTIDE SEQUENCE [LARGE SCALE GENOMIC DNA]</scope>
    <source>
        <strain evidence="1">DSM 20583</strain>
    </source>
</reference>
<dbReference type="RefSeq" id="WP_003020609.1">
    <property type="nucleotide sequence ID" value="NZ_CP022413.2"/>
</dbReference>
<evidence type="ECO:0000313" key="1">
    <source>
        <dbReference type="EMBL" id="EEX21828.1"/>
    </source>
</evidence>
<name>C9L7T3_BLAHA</name>
<dbReference type="KEGG" id="bhan:CGC63_09450"/>
<gene>
    <name evidence="1" type="ORF">BLAHAN_05453</name>
</gene>
<protein>
    <submittedName>
        <fullName evidence="1">Uncharacterized protein</fullName>
    </submittedName>
</protein>
<proteinExistence type="predicted"/>
<dbReference type="Proteomes" id="UP000003755">
    <property type="component" value="Unassembled WGS sequence"/>
</dbReference>
<dbReference type="AlphaFoldDB" id="C9L7T3"/>
<keyword evidence="2" id="KW-1185">Reference proteome</keyword>
<dbReference type="EMBL" id="ABYU02000016">
    <property type="protein sequence ID" value="EEX21828.1"/>
    <property type="molecule type" value="Genomic_DNA"/>
</dbReference>
<accession>C9L7T3</accession>
<evidence type="ECO:0000313" key="2">
    <source>
        <dbReference type="Proteomes" id="UP000003755"/>
    </source>
</evidence>